<sequence length="107" mass="11805">MFAHGETVKIWRRPPRTRTGDGGDFEHSHDIENVGIEWPSTTEDTDGRETVLSSVRLSCPAGADILASDRVELPDGDFYRVDGKPARVRNPFSGWEPGVTVNVKAVI</sequence>
<evidence type="ECO:0000313" key="3">
    <source>
        <dbReference type="Proteomes" id="UP000002212"/>
    </source>
</evidence>
<accession>C1B9D6</accession>
<dbReference type="PATRIC" id="fig|632772.20.peg.4240"/>
<feature type="compositionally biased region" description="Basic and acidic residues" evidence="1">
    <location>
        <begin position="18"/>
        <end position="32"/>
    </location>
</feature>
<dbReference type="AlphaFoldDB" id="C1B9D6"/>
<dbReference type="STRING" id="632772.ROP_40420"/>
<organism evidence="2 3">
    <name type="scientific">Rhodococcus opacus (strain B4)</name>
    <dbReference type="NCBI Taxonomy" id="632772"/>
    <lineage>
        <taxon>Bacteria</taxon>
        <taxon>Bacillati</taxon>
        <taxon>Actinomycetota</taxon>
        <taxon>Actinomycetes</taxon>
        <taxon>Mycobacteriales</taxon>
        <taxon>Nocardiaceae</taxon>
        <taxon>Rhodococcus</taxon>
    </lineage>
</organism>
<name>C1B9D6_RHOOB</name>
<proteinExistence type="predicted"/>
<evidence type="ECO:0000313" key="2">
    <source>
        <dbReference type="EMBL" id="BAH52289.1"/>
    </source>
</evidence>
<dbReference type="Proteomes" id="UP000002212">
    <property type="component" value="Chromosome"/>
</dbReference>
<evidence type="ECO:0008006" key="4">
    <source>
        <dbReference type="Google" id="ProtNLM"/>
    </source>
</evidence>
<dbReference type="EMBL" id="AP011115">
    <property type="protein sequence ID" value="BAH52289.1"/>
    <property type="molecule type" value="Genomic_DNA"/>
</dbReference>
<gene>
    <name evidence="2" type="ordered locus">ROP_40420</name>
</gene>
<dbReference type="KEGG" id="rop:ROP_40420"/>
<dbReference type="HOGENOM" id="CLU_171156_0_0_11"/>
<evidence type="ECO:0000256" key="1">
    <source>
        <dbReference type="SAM" id="MobiDB-lite"/>
    </source>
</evidence>
<protein>
    <recommendedName>
        <fullName evidence="4">Head-to-tail stopper</fullName>
    </recommendedName>
</protein>
<reference evidence="2 3" key="1">
    <citation type="submission" date="2009-03" db="EMBL/GenBank/DDBJ databases">
        <title>Comparison of the complete genome sequences of Rhodococcus erythropolis PR4 and Rhodococcus opacus B4.</title>
        <authorList>
            <person name="Takarada H."/>
            <person name="Sekine M."/>
            <person name="Hosoyama A."/>
            <person name="Yamada R."/>
            <person name="Fujisawa T."/>
            <person name="Omata S."/>
            <person name="Shimizu A."/>
            <person name="Tsukatani N."/>
            <person name="Tanikawa S."/>
            <person name="Fujita N."/>
            <person name="Harayama S."/>
        </authorList>
    </citation>
    <scope>NUCLEOTIDE SEQUENCE [LARGE SCALE GENOMIC DNA]</scope>
    <source>
        <strain evidence="2 3">B4</strain>
    </source>
</reference>
<feature type="region of interest" description="Disordered" evidence="1">
    <location>
        <begin position="1"/>
        <end position="46"/>
    </location>
</feature>